<dbReference type="Proteomes" id="UP000824533">
    <property type="component" value="Linkage Group LG01"/>
</dbReference>
<dbReference type="EMBL" id="CM034387">
    <property type="protein sequence ID" value="KAJ0184094.1"/>
    <property type="molecule type" value="Genomic_DNA"/>
</dbReference>
<sequence>METKCRVCLCGDRRLHAISNSGFQKIWEILTKTKFNVNDGRPPNVCYICYAQLRNTHQLMQRSRKAEELITVVVDSCIPEKSQQVILKISETKEVSKEKNKRNNDINIKETEEDIICQAETRNNVDKSGRFLVDKLPEKELRIVLDKIDMGTHMRKRTLNEAHVRKVHL</sequence>
<name>A0ACC1DJE4_9NEOP</name>
<gene>
    <name evidence="1" type="ORF">K1T71_000517</name>
</gene>
<comment type="caution">
    <text evidence="1">The sequence shown here is derived from an EMBL/GenBank/DDBJ whole genome shotgun (WGS) entry which is preliminary data.</text>
</comment>
<evidence type="ECO:0000313" key="2">
    <source>
        <dbReference type="Proteomes" id="UP000824533"/>
    </source>
</evidence>
<organism evidence="1 2">
    <name type="scientific">Dendrolimus kikuchii</name>
    <dbReference type="NCBI Taxonomy" id="765133"/>
    <lineage>
        <taxon>Eukaryota</taxon>
        <taxon>Metazoa</taxon>
        <taxon>Ecdysozoa</taxon>
        <taxon>Arthropoda</taxon>
        <taxon>Hexapoda</taxon>
        <taxon>Insecta</taxon>
        <taxon>Pterygota</taxon>
        <taxon>Neoptera</taxon>
        <taxon>Endopterygota</taxon>
        <taxon>Lepidoptera</taxon>
        <taxon>Glossata</taxon>
        <taxon>Ditrysia</taxon>
        <taxon>Bombycoidea</taxon>
        <taxon>Lasiocampidae</taxon>
        <taxon>Dendrolimus</taxon>
    </lineage>
</organism>
<protein>
    <submittedName>
        <fullName evidence="1">Uncharacterized protein</fullName>
    </submittedName>
</protein>
<proteinExistence type="predicted"/>
<evidence type="ECO:0000313" key="1">
    <source>
        <dbReference type="EMBL" id="KAJ0184094.1"/>
    </source>
</evidence>
<keyword evidence="2" id="KW-1185">Reference proteome</keyword>
<accession>A0ACC1DJE4</accession>
<reference evidence="1 2" key="1">
    <citation type="journal article" date="2021" name="Front. Genet.">
        <title>Chromosome-Level Genome Assembly Reveals Significant Gene Expansion in the Toll and IMD Signaling Pathways of Dendrolimus kikuchii.</title>
        <authorList>
            <person name="Zhou J."/>
            <person name="Wu P."/>
            <person name="Xiong Z."/>
            <person name="Liu N."/>
            <person name="Zhao N."/>
            <person name="Ji M."/>
            <person name="Qiu Y."/>
            <person name="Yang B."/>
        </authorList>
    </citation>
    <scope>NUCLEOTIDE SEQUENCE [LARGE SCALE GENOMIC DNA]</scope>
    <source>
        <strain evidence="1">Ann1</strain>
    </source>
</reference>